<feature type="region of interest" description="Disordered" evidence="1">
    <location>
        <begin position="1"/>
        <end position="24"/>
    </location>
</feature>
<proteinExistence type="predicted"/>
<protein>
    <submittedName>
        <fullName evidence="2">Uncharacterized protein</fullName>
    </submittedName>
</protein>
<organism evidence="2 3">
    <name type="scientific">Friedmanniomyces endolithicus</name>
    <dbReference type="NCBI Taxonomy" id="329885"/>
    <lineage>
        <taxon>Eukaryota</taxon>
        <taxon>Fungi</taxon>
        <taxon>Dikarya</taxon>
        <taxon>Ascomycota</taxon>
        <taxon>Pezizomycotina</taxon>
        <taxon>Dothideomycetes</taxon>
        <taxon>Dothideomycetidae</taxon>
        <taxon>Mycosphaerellales</taxon>
        <taxon>Teratosphaeriaceae</taxon>
        <taxon>Friedmanniomyces</taxon>
    </lineage>
</organism>
<evidence type="ECO:0000256" key="1">
    <source>
        <dbReference type="SAM" id="MobiDB-lite"/>
    </source>
</evidence>
<name>A0A4U0V5Q1_9PEZI</name>
<accession>A0A4U0V5Q1</accession>
<gene>
    <name evidence="2" type="ORF">B0A54_04846</name>
</gene>
<dbReference type="InterPro" id="IPR038883">
    <property type="entry name" value="AN11006-like"/>
</dbReference>
<dbReference type="AlphaFoldDB" id="A0A4U0V5Q1"/>
<reference evidence="2 3" key="1">
    <citation type="submission" date="2017-03" db="EMBL/GenBank/DDBJ databases">
        <title>Genomes of endolithic fungi from Antarctica.</title>
        <authorList>
            <person name="Coleine C."/>
            <person name="Masonjones S."/>
            <person name="Stajich J.E."/>
        </authorList>
    </citation>
    <scope>NUCLEOTIDE SEQUENCE [LARGE SCALE GENOMIC DNA]</scope>
    <source>
        <strain evidence="2 3">CCFEE 5311</strain>
    </source>
</reference>
<dbReference type="PANTHER" id="PTHR42085:SF2">
    <property type="entry name" value="F-BOX DOMAIN-CONTAINING PROTEIN"/>
    <property type="match status" value="1"/>
</dbReference>
<dbReference type="Proteomes" id="UP000310066">
    <property type="component" value="Unassembled WGS sequence"/>
</dbReference>
<dbReference type="OrthoDB" id="62952at2759"/>
<comment type="caution">
    <text evidence="2">The sequence shown here is derived from an EMBL/GenBank/DDBJ whole genome shotgun (WGS) entry which is preliminary data.</text>
</comment>
<dbReference type="PANTHER" id="PTHR42085">
    <property type="entry name" value="F-BOX DOMAIN-CONTAINING PROTEIN"/>
    <property type="match status" value="1"/>
</dbReference>
<evidence type="ECO:0000313" key="2">
    <source>
        <dbReference type="EMBL" id="TKA44080.1"/>
    </source>
</evidence>
<evidence type="ECO:0000313" key="3">
    <source>
        <dbReference type="Proteomes" id="UP000310066"/>
    </source>
</evidence>
<feature type="compositionally biased region" description="Basic residues" evidence="1">
    <location>
        <begin position="93"/>
        <end position="110"/>
    </location>
</feature>
<feature type="region of interest" description="Disordered" evidence="1">
    <location>
        <begin position="76"/>
        <end position="124"/>
    </location>
</feature>
<sequence length="344" mass="38646">MEGQGGPAHPNTSPVLPTSLPRRQGPVEGILKTIMGLRGLSISEESTFDFEPSQEWIRWPGTRYGQDSPHLQFAKTTKASRGKHGSSPVKQTRPSKIRKPKAASPTKKRPAQPSTTHGVIPKRDPPIHFLTLPPELRNRIYELIAIQRDPHYPQIRPVWALGKRMLSNDRCFPLEPSLAIVNHQLREEMLSIFYGCNRFAFKASEIEVLHDMRMTSPVLQKKWAIARPASQYLQQVELHVLAQRLQVDAMITIKLKKLPDGGVEITHDSEERGYCCCVEDEAVAEVLIEARGGNDLMRILQVLTARRVVKLGRAGMRKSVGLFEFPANRCPNCQKHRLTLVGGG</sequence>
<dbReference type="EMBL" id="NAJP01000016">
    <property type="protein sequence ID" value="TKA44080.1"/>
    <property type="molecule type" value="Genomic_DNA"/>
</dbReference>